<protein>
    <recommendedName>
        <fullName evidence="3">DUF2026 domain-containing protein</fullName>
    </recommendedName>
</protein>
<dbReference type="RefSeq" id="WP_007637792.1">
    <property type="nucleotide sequence ID" value="NC_020514.1"/>
</dbReference>
<dbReference type="Proteomes" id="UP000011864">
    <property type="component" value="Chromosome"/>
</dbReference>
<dbReference type="EMBL" id="CP003837">
    <property type="protein sequence ID" value="AGH45846.1"/>
    <property type="molecule type" value="Genomic_DNA"/>
</dbReference>
<organism evidence="1 2">
    <name type="scientific">Paraglaciecola psychrophila 170</name>
    <dbReference type="NCBI Taxonomy" id="1129794"/>
    <lineage>
        <taxon>Bacteria</taxon>
        <taxon>Pseudomonadati</taxon>
        <taxon>Pseudomonadota</taxon>
        <taxon>Gammaproteobacteria</taxon>
        <taxon>Alteromonadales</taxon>
        <taxon>Alteromonadaceae</taxon>
        <taxon>Paraglaciecola</taxon>
    </lineage>
</organism>
<gene>
    <name evidence="1" type="ORF">C427_3738</name>
</gene>
<keyword evidence="2" id="KW-1185">Reference proteome</keyword>
<reference evidence="1 2" key="1">
    <citation type="journal article" date="2013" name="Genome Announc.">
        <title>Complete Genome Sequence of Glaciecola psychrophila Strain 170T.</title>
        <authorList>
            <person name="Yin J."/>
            <person name="Chen J."/>
            <person name="Liu G."/>
            <person name="Yu Y."/>
            <person name="Song L."/>
            <person name="Wang X."/>
            <person name="Qu X."/>
        </authorList>
    </citation>
    <scope>NUCLEOTIDE SEQUENCE [LARGE SCALE GENOMIC DNA]</scope>
    <source>
        <strain evidence="1 2">170</strain>
    </source>
</reference>
<dbReference type="HOGENOM" id="CLU_088236_0_0_6"/>
<evidence type="ECO:0000313" key="1">
    <source>
        <dbReference type="EMBL" id="AGH45846.1"/>
    </source>
</evidence>
<dbReference type="InterPro" id="IPR038765">
    <property type="entry name" value="Papain-like_cys_pep_sf"/>
</dbReference>
<dbReference type="PATRIC" id="fig|1129794.4.peg.3723"/>
<sequence>MKIKLKDYERIYKTINSIVKNENADPTVACTFFSFYGAHILREHYKMDAQPLAGMCFYHMGGNNDVLSFAKLDGDNFSSDIDAFHCWVVVDGWLIDFMAPAFSDIKTGKVPLKAKMMQKPISEMAESLNHLTKEGDFYFDANPEVLENRMEYLASSLAYSDLADICSQWYKKPPKKMNSAIQIKDGKGQLNSIALQGNSVIGAW</sequence>
<accession>K7A9W9</accession>
<dbReference type="KEGG" id="gps:C427_3738"/>
<proteinExistence type="predicted"/>
<dbReference type="AlphaFoldDB" id="K7A9W9"/>
<dbReference type="Gene3D" id="3.10.550.10">
    <property type="entry name" value="Hypothetical protein Atu2299"/>
    <property type="match status" value="1"/>
</dbReference>
<name>K7A9W9_9ALTE</name>
<dbReference type="SUPFAM" id="SSF54001">
    <property type="entry name" value="Cysteine proteinases"/>
    <property type="match status" value="1"/>
</dbReference>
<dbReference type="InterPro" id="IPR023107">
    <property type="entry name" value="Atu2299-like_dom_sf"/>
</dbReference>
<dbReference type="Pfam" id="PF09641">
    <property type="entry name" value="DUF2026"/>
    <property type="match status" value="1"/>
</dbReference>
<evidence type="ECO:0000313" key="2">
    <source>
        <dbReference type="Proteomes" id="UP000011864"/>
    </source>
</evidence>
<evidence type="ECO:0008006" key="3">
    <source>
        <dbReference type="Google" id="ProtNLM"/>
    </source>
</evidence>
<dbReference type="InterPro" id="IPR018599">
    <property type="entry name" value="DUF2026"/>
</dbReference>
<dbReference type="eggNOG" id="ENOG5032TQD">
    <property type="taxonomic scope" value="Bacteria"/>
</dbReference>
<dbReference type="OrthoDB" id="6833966at2"/>
<dbReference type="STRING" id="1129794.C427_3738"/>